<evidence type="ECO:0000313" key="2">
    <source>
        <dbReference type="EMBL" id="OWZ07201.1"/>
    </source>
</evidence>
<sequence length="239" mass="26896">MEGDDEAGLSIDVPVLESAPMLRQPQHQDGAEWHEALTAADTGPFATLSTGTTAWSASFNDGDVTMATASPGRDSPMTDTRPASTERTDPGRITNAPALSAAPRYAGSTMKDGQIFMHAYEAYSLALSAFDTDWLYRGENMPDDLLVRVPEEAQRNEWIAFFLQAREPELRTTRLLKNLKKWLIFPDMASRMGQLCTDMHRILDQYTVEQVVLERKQKKKLLEYTQRKELKMDIVTCYA</sequence>
<accession>A0A225VNS5</accession>
<protein>
    <submittedName>
        <fullName evidence="2">Uncharacterized protein</fullName>
    </submittedName>
</protein>
<proteinExistence type="predicted"/>
<evidence type="ECO:0000313" key="3">
    <source>
        <dbReference type="Proteomes" id="UP000198211"/>
    </source>
</evidence>
<reference evidence="3" key="1">
    <citation type="submission" date="2017-03" db="EMBL/GenBank/DDBJ databases">
        <title>Phytopthora megakarya and P. palmivora, two closely related causual agents of cacao black pod achieved similar genome size and gene model numbers by different mechanisms.</title>
        <authorList>
            <person name="Ali S."/>
            <person name="Shao J."/>
            <person name="Larry D.J."/>
            <person name="Kronmiller B."/>
            <person name="Shen D."/>
            <person name="Strem M.D."/>
            <person name="Melnick R.L."/>
            <person name="Guiltinan M.J."/>
            <person name="Tyler B.M."/>
            <person name="Meinhardt L.W."/>
            <person name="Bailey B.A."/>
        </authorList>
    </citation>
    <scope>NUCLEOTIDE SEQUENCE [LARGE SCALE GENOMIC DNA]</scope>
    <source>
        <strain evidence="3">zdho120</strain>
    </source>
</reference>
<name>A0A225VNS5_9STRA</name>
<dbReference type="AlphaFoldDB" id="A0A225VNS5"/>
<dbReference type="EMBL" id="NBNE01003630">
    <property type="protein sequence ID" value="OWZ07201.1"/>
    <property type="molecule type" value="Genomic_DNA"/>
</dbReference>
<gene>
    <name evidence="2" type="ORF">PHMEG_00020434</name>
</gene>
<organism evidence="2 3">
    <name type="scientific">Phytophthora megakarya</name>
    <dbReference type="NCBI Taxonomy" id="4795"/>
    <lineage>
        <taxon>Eukaryota</taxon>
        <taxon>Sar</taxon>
        <taxon>Stramenopiles</taxon>
        <taxon>Oomycota</taxon>
        <taxon>Peronosporomycetes</taxon>
        <taxon>Peronosporales</taxon>
        <taxon>Peronosporaceae</taxon>
        <taxon>Phytophthora</taxon>
    </lineage>
</organism>
<keyword evidence="3" id="KW-1185">Reference proteome</keyword>
<dbReference type="Proteomes" id="UP000198211">
    <property type="component" value="Unassembled WGS sequence"/>
</dbReference>
<evidence type="ECO:0000256" key="1">
    <source>
        <dbReference type="SAM" id="MobiDB-lite"/>
    </source>
</evidence>
<feature type="region of interest" description="Disordered" evidence="1">
    <location>
        <begin position="63"/>
        <end position="96"/>
    </location>
</feature>
<comment type="caution">
    <text evidence="2">The sequence shown here is derived from an EMBL/GenBank/DDBJ whole genome shotgun (WGS) entry which is preliminary data.</text>
</comment>
<dbReference type="OrthoDB" id="126293at2759"/>